<reference evidence="1 2" key="1">
    <citation type="journal article" date="2018" name="Sci. Rep.">
        <title>Genome sequence of the cauliflower mushroom Sparassis crispa (Hanabiratake) and its association with beneficial usage.</title>
        <authorList>
            <person name="Kiyama R."/>
            <person name="Furutani Y."/>
            <person name="Kawaguchi K."/>
            <person name="Nakanishi T."/>
        </authorList>
    </citation>
    <scope>NUCLEOTIDE SEQUENCE [LARGE SCALE GENOMIC DNA]</scope>
</reference>
<dbReference type="AlphaFoldDB" id="A0A401GE97"/>
<dbReference type="GeneID" id="38777350"/>
<evidence type="ECO:0000313" key="2">
    <source>
        <dbReference type="Proteomes" id="UP000287166"/>
    </source>
</evidence>
<keyword evidence="2" id="KW-1185">Reference proteome</keyword>
<dbReference type="OrthoDB" id="2908272at2759"/>
<dbReference type="InParanoid" id="A0A401GE97"/>
<name>A0A401GE97_9APHY</name>
<evidence type="ECO:0000313" key="1">
    <source>
        <dbReference type="EMBL" id="GBE80433.1"/>
    </source>
</evidence>
<dbReference type="Proteomes" id="UP000287166">
    <property type="component" value="Unassembled WGS sequence"/>
</dbReference>
<dbReference type="RefSeq" id="XP_027611346.1">
    <property type="nucleotide sequence ID" value="XM_027755545.1"/>
</dbReference>
<gene>
    <name evidence="1" type="ORF">SCP_0301480</name>
</gene>
<protein>
    <recommendedName>
        <fullName evidence="3">F-box domain-containing protein</fullName>
    </recommendedName>
</protein>
<sequence>MRQDATLSSKRFHNLGVPFLFSLSIIRDSSIHKPAATFCEPLSSLTRVMSTFRVFPELANNLKNVSPLVSLSQRLREHMMDILVPPHSFDPFPNLRTLSLSRGWTKFTSNDIAYDALPRLKALKMVDCETPRD</sequence>
<accession>A0A401GE97</accession>
<evidence type="ECO:0008006" key="3">
    <source>
        <dbReference type="Google" id="ProtNLM"/>
    </source>
</evidence>
<organism evidence="1 2">
    <name type="scientific">Sparassis crispa</name>
    <dbReference type="NCBI Taxonomy" id="139825"/>
    <lineage>
        <taxon>Eukaryota</taxon>
        <taxon>Fungi</taxon>
        <taxon>Dikarya</taxon>
        <taxon>Basidiomycota</taxon>
        <taxon>Agaricomycotina</taxon>
        <taxon>Agaricomycetes</taxon>
        <taxon>Polyporales</taxon>
        <taxon>Sparassidaceae</taxon>
        <taxon>Sparassis</taxon>
    </lineage>
</organism>
<dbReference type="EMBL" id="BFAD01000003">
    <property type="protein sequence ID" value="GBE80433.1"/>
    <property type="molecule type" value="Genomic_DNA"/>
</dbReference>
<proteinExistence type="predicted"/>
<comment type="caution">
    <text evidence="1">The sequence shown here is derived from an EMBL/GenBank/DDBJ whole genome shotgun (WGS) entry which is preliminary data.</text>
</comment>